<evidence type="ECO:0000256" key="1">
    <source>
        <dbReference type="SAM" id="MobiDB-lite"/>
    </source>
</evidence>
<accession>A0A7M7SZF6</accession>
<dbReference type="PANTHER" id="PTHR31796:SF2">
    <property type="entry name" value="SUZ DOMAIN-CONTAINING PROTEIN 1"/>
    <property type="match status" value="1"/>
</dbReference>
<dbReference type="OrthoDB" id="5373615at2759"/>
<feature type="compositionally biased region" description="Basic and acidic residues" evidence="1">
    <location>
        <begin position="78"/>
        <end position="99"/>
    </location>
</feature>
<dbReference type="InterPro" id="IPR039228">
    <property type="entry name" value="SZRD1"/>
</dbReference>
<keyword evidence="4" id="KW-1185">Reference proteome</keyword>
<dbReference type="OMA" id="PACMSVQ"/>
<evidence type="ECO:0000259" key="2">
    <source>
        <dbReference type="PROSITE" id="PS51673"/>
    </source>
</evidence>
<dbReference type="GeneID" id="105441310"/>
<dbReference type="PANTHER" id="PTHR31796">
    <property type="entry name" value="SUZ DOMAIN-CONTAINING PROTEIN 1"/>
    <property type="match status" value="1"/>
</dbReference>
<protein>
    <recommendedName>
        <fullName evidence="2">SUZ domain-containing protein</fullName>
    </recommendedName>
</protein>
<dbReference type="GeneID" id="115924483"/>
<dbReference type="Pfam" id="PF12752">
    <property type="entry name" value="SUZ"/>
    <property type="match status" value="1"/>
</dbReference>
<dbReference type="InParanoid" id="A0A7M7SZF6"/>
<dbReference type="KEGG" id="spu:105441310"/>
<evidence type="ECO:0000313" key="3">
    <source>
        <dbReference type="EnsemblMetazoa" id="XP_030842547"/>
    </source>
</evidence>
<dbReference type="AlphaFoldDB" id="A0A7M7SZF6"/>
<reference evidence="3" key="2">
    <citation type="submission" date="2021-01" db="UniProtKB">
        <authorList>
            <consortium name="EnsemblMetazoa"/>
        </authorList>
    </citation>
    <scope>IDENTIFICATION</scope>
</reference>
<dbReference type="Proteomes" id="UP000007110">
    <property type="component" value="Unassembled WGS sequence"/>
</dbReference>
<dbReference type="EnsemblMetazoa" id="XM_011672330">
    <property type="protein sequence ID" value="XP_011670632"/>
    <property type="gene ID" value="LOC105441310"/>
</dbReference>
<feature type="domain" description="SUZ" evidence="2">
    <location>
        <begin position="41"/>
        <end position="109"/>
    </location>
</feature>
<evidence type="ECO:0000313" key="4">
    <source>
        <dbReference type="Proteomes" id="UP000007110"/>
    </source>
</evidence>
<dbReference type="InterPro" id="IPR024771">
    <property type="entry name" value="SUZ"/>
</dbReference>
<sequence>MDESEEVWDSWEDMADSGVLEKKLKEAQKQRDRATQEKKDATPAVVLLQEDTQRTSYQPQLRILKRPTEAGGDQNATENKDVNKTKQKTLAEREEEYKQARLRILGSAETDFSEPAPRSKDSSRPAASLGTTKR</sequence>
<dbReference type="EnsemblMetazoa" id="XM_030986687">
    <property type="protein sequence ID" value="XP_030842547"/>
    <property type="gene ID" value="LOC115924483"/>
</dbReference>
<dbReference type="KEGG" id="spu:115924483"/>
<organism evidence="3 4">
    <name type="scientific">Strongylocentrotus purpuratus</name>
    <name type="common">Purple sea urchin</name>
    <dbReference type="NCBI Taxonomy" id="7668"/>
    <lineage>
        <taxon>Eukaryota</taxon>
        <taxon>Metazoa</taxon>
        <taxon>Echinodermata</taxon>
        <taxon>Eleutherozoa</taxon>
        <taxon>Echinozoa</taxon>
        <taxon>Echinoidea</taxon>
        <taxon>Euechinoidea</taxon>
        <taxon>Echinacea</taxon>
        <taxon>Camarodonta</taxon>
        <taxon>Echinidea</taxon>
        <taxon>Strongylocentrotidae</taxon>
        <taxon>Strongylocentrotus</taxon>
    </lineage>
</organism>
<dbReference type="RefSeq" id="XP_030842547.1">
    <property type="nucleotide sequence ID" value="XM_030986687.1"/>
</dbReference>
<dbReference type="FunCoup" id="A0A7M7SZF6">
    <property type="interactions" value="240"/>
</dbReference>
<feature type="compositionally biased region" description="Basic and acidic residues" evidence="1">
    <location>
        <begin position="25"/>
        <end position="41"/>
    </location>
</feature>
<dbReference type="RefSeq" id="XP_011670632.2">
    <property type="nucleotide sequence ID" value="XM_011672330.2"/>
</dbReference>
<name>A0A7M7SZF6_STRPU</name>
<feature type="region of interest" description="Disordered" evidence="1">
    <location>
        <begin position="25"/>
        <end position="134"/>
    </location>
</feature>
<dbReference type="PROSITE" id="PS51673">
    <property type="entry name" value="SUZ"/>
    <property type="match status" value="1"/>
</dbReference>
<proteinExistence type="predicted"/>
<reference evidence="4" key="1">
    <citation type="submission" date="2015-02" db="EMBL/GenBank/DDBJ databases">
        <title>Genome sequencing for Strongylocentrotus purpuratus.</title>
        <authorList>
            <person name="Murali S."/>
            <person name="Liu Y."/>
            <person name="Vee V."/>
            <person name="English A."/>
            <person name="Wang M."/>
            <person name="Skinner E."/>
            <person name="Han Y."/>
            <person name="Muzny D.M."/>
            <person name="Worley K.C."/>
            <person name="Gibbs R.A."/>
        </authorList>
    </citation>
    <scope>NUCLEOTIDE SEQUENCE</scope>
</reference>